<dbReference type="InterPro" id="IPR011094">
    <property type="entry name" value="Uncharacterised_LppY/LpqO"/>
</dbReference>
<evidence type="ECO:0000313" key="2">
    <source>
        <dbReference type="EMBL" id="MBJ7268027.1"/>
    </source>
</evidence>
<keyword evidence="1" id="KW-0732">Signal</keyword>
<evidence type="ECO:0000313" key="3">
    <source>
        <dbReference type="EMBL" id="MBJ7316185.1"/>
    </source>
</evidence>
<dbReference type="EMBL" id="JAEMOP010000009">
    <property type="protein sequence ID" value="MBJ7316705.1"/>
    <property type="molecule type" value="Genomic_DNA"/>
</dbReference>
<dbReference type="RefSeq" id="WP_199495194.1">
    <property type="nucleotide sequence ID" value="NZ_JAEMOO010000011.1"/>
</dbReference>
<feature type="chain" id="PRO_5044691963" evidence="1">
    <location>
        <begin position="25"/>
        <end position="309"/>
    </location>
</feature>
<name>A0A8I1GAL7_9GAMM</name>
<accession>A0A8I1GAL7</accession>
<evidence type="ECO:0000313" key="6">
    <source>
        <dbReference type="Proteomes" id="UP000655994"/>
    </source>
</evidence>
<keyword evidence="6" id="KW-1185">Reference proteome</keyword>
<sequence>MNILSPKMLLIACALFLYAPVVFASSPGGDSADIISDIVDTPATVKANGVVRVGWQRDDVPVMVDGLKLPTPAGLGSWAGFKEMPNGGFMLMGDTVVFEDEITPAMDAAFAHDLEITALHNHFVFDSPSVYFMHIGGHGKNLAKLAEGVKAMWDAIKEVRKQHAKPVDRFPGSVPDITGEYKTEALEGILGAEGSLNGEVLKFTFERSATMHGTEFGAPMGLSTWAAFSGNKEHAVVDGDFAMTADEVQAVMHALREANIHIVALHNHMVGETPPYYFLHYWGKGDPEKLAQGIRSALKAQKSIAKQSE</sequence>
<protein>
    <submittedName>
        <fullName evidence="4">DUF1259 domain-containing protein</fullName>
    </submittedName>
</protein>
<organism evidence="4 5">
    <name type="scientific">Idiomarina abyssalis</name>
    <dbReference type="NCBI Taxonomy" id="86102"/>
    <lineage>
        <taxon>Bacteria</taxon>
        <taxon>Pseudomonadati</taxon>
        <taxon>Pseudomonadota</taxon>
        <taxon>Gammaproteobacteria</taxon>
        <taxon>Alteromonadales</taxon>
        <taxon>Idiomarinaceae</taxon>
        <taxon>Idiomarina</taxon>
    </lineage>
</organism>
<dbReference type="Pfam" id="PF07485">
    <property type="entry name" value="DUF1529"/>
    <property type="match status" value="2"/>
</dbReference>
<dbReference type="Proteomes" id="UP000655994">
    <property type="component" value="Unassembled WGS sequence"/>
</dbReference>
<dbReference type="EMBL" id="JAEMOS010000057">
    <property type="protein sequence ID" value="MBJ7268027.1"/>
    <property type="molecule type" value="Genomic_DNA"/>
</dbReference>
<reference evidence="4 6" key="1">
    <citation type="submission" date="2020-09" db="EMBL/GenBank/DDBJ databases">
        <title>Draft Genomes of Bacterial Isolates from North Pond Shallow Sediments.</title>
        <authorList>
            <person name="Kiel Reese B."/>
            <person name="Mullis M."/>
            <person name="Weisend R.E."/>
        </authorList>
    </citation>
    <scope>NUCLEOTIDE SEQUENCE</scope>
    <source>
        <strain evidence="4">KJE-2</strain>
        <strain evidence="2 6">KJE-3</strain>
    </source>
</reference>
<evidence type="ECO:0000313" key="4">
    <source>
        <dbReference type="EMBL" id="MBJ7316705.1"/>
    </source>
</evidence>
<proteinExistence type="predicted"/>
<evidence type="ECO:0000313" key="5">
    <source>
        <dbReference type="Proteomes" id="UP000621390"/>
    </source>
</evidence>
<dbReference type="Proteomes" id="UP000621390">
    <property type="component" value="Unassembled WGS sequence"/>
</dbReference>
<dbReference type="EMBL" id="JAEMOP010000003">
    <property type="protein sequence ID" value="MBJ7316185.1"/>
    <property type="molecule type" value="Genomic_DNA"/>
</dbReference>
<evidence type="ECO:0000256" key="1">
    <source>
        <dbReference type="SAM" id="SignalP"/>
    </source>
</evidence>
<gene>
    <name evidence="2" type="ORF">JHC10_13870</name>
    <name evidence="3" type="ORF">JHC11_09340</name>
    <name evidence="4" type="ORF">JHC11_11990</name>
</gene>
<comment type="caution">
    <text evidence="4">The sequence shown here is derived from an EMBL/GenBank/DDBJ whole genome shotgun (WGS) entry which is preliminary data.</text>
</comment>
<feature type="signal peptide" evidence="1">
    <location>
        <begin position="1"/>
        <end position="24"/>
    </location>
</feature>
<dbReference type="AlphaFoldDB" id="A0A8I1GAL7"/>